<sequence>MFVINHRELGWNGFSSYSFARIHLLHLLLGAFVALCSTLLCACDWAMLRPYFVTLNLSLIWVLALCLLVITMFQILQFVKSSLAIMDPMDVDQVVIFDDDDVEESLERVRLSLLGRFFSEATPNRVVFQRIINGLWRCQAPVTVLEADRGLLQFLFSDAGDKERILLRSPWIIKDHVLHLAEWRPVTPEVVRSLTFVPFWIQMRDIPSHCRTMHFGRRMAGRVGEVLEAGLFGVRGDPGFFFKAKVLVDLEAPLRTRLYASNQIHGGFWINLNYERLPLFCYNCGRVGHAERQCEAARFQGNESYGASLLVEPASHRLDEQTLLPVRAVWVNPNAGGAGSSSGGARLTAAGDVQMVDQPRVPPPRPPASGIPRPGPQPSQEQRRPNLPAAGSTNENHAVDSDFVGVETFLQGRSSPRLRLEDYLETGIPPRQAAISVEVAGNVSSYRPSAPVEKAPDLPGRLTAAEKGKGVLAEGSSPKQPRRRSRAAGIVINEAGGSPRVTPPRPKPGFQRALGELEEMLFERKRPVDEVMEDGEDPSGPPKRLCVSDEETDPKSVEEASREWLHPDK</sequence>
<evidence type="ECO:0000259" key="4">
    <source>
        <dbReference type="PROSITE" id="PS50158"/>
    </source>
</evidence>
<keyword evidence="3" id="KW-1133">Transmembrane helix</keyword>
<feature type="domain" description="CCHC-type" evidence="4">
    <location>
        <begin position="281"/>
        <end position="294"/>
    </location>
</feature>
<dbReference type="InterPro" id="IPR025558">
    <property type="entry name" value="DUF4283"/>
</dbReference>
<dbReference type="GO" id="GO:0003676">
    <property type="term" value="F:nucleic acid binding"/>
    <property type="evidence" value="ECO:0007669"/>
    <property type="project" value="InterPro"/>
</dbReference>
<evidence type="ECO:0000313" key="6">
    <source>
        <dbReference type="Proteomes" id="UP001497516"/>
    </source>
</evidence>
<evidence type="ECO:0000256" key="2">
    <source>
        <dbReference type="SAM" id="MobiDB-lite"/>
    </source>
</evidence>
<protein>
    <recommendedName>
        <fullName evidence="4">CCHC-type domain-containing protein</fullName>
    </recommendedName>
</protein>
<dbReference type="SUPFAM" id="SSF57756">
    <property type="entry name" value="Retrovirus zinc finger-like domains"/>
    <property type="match status" value="1"/>
</dbReference>
<feature type="transmembrane region" description="Helical" evidence="3">
    <location>
        <begin position="24"/>
        <end position="47"/>
    </location>
</feature>
<proteinExistence type="predicted"/>
<keyword evidence="6" id="KW-1185">Reference proteome</keyword>
<feature type="compositionally biased region" description="Pro residues" evidence="2">
    <location>
        <begin position="360"/>
        <end position="377"/>
    </location>
</feature>
<dbReference type="Pfam" id="PF14392">
    <property type="entry name" value="zf-CCHC_4"/>
    <property type="match status" value="1"/>
</dbReference>
<feature type="region of interest" description="Disordered" evidence="2">
    <location>
        <begin position="356"/>
        <end position="400"/>
    </location>
</feature>
<dbReference type="PANTHER" id="PTHR31286">
    <property type="entry name" value="GLYCINE-RICH CELL WALL STRUCTURAL PROTEIN 1.8-LIKE"/>
    <property type="match status" value="1"/>
</dbReference>
<dbReference type="InterPro" id="IPR040256">
    <property type="entry name" value="At4g02000-like"/>
</dbReference>
<dbReference type="AlphaFoldDB" id="A0AAV2G9K2"/>
<dbReference type="GO" id="GO:0008270">
    <property type="term" value="F:zinc ion binding"/>
    <property type="evidence" value="ECO:0007669"/>
    <property type="project" value="UniProtKB-KW"/>
</dbReference>
<keyword evidence="1" id="KW-0863">Zinc-finger</keyword>
<feature type="region of interest" description="Disordered" evidence="2">
    <location>
        <begin position="524"/>
        <end position="569"/>
    </location>
</feature>
<feature type="compositionally biased region" description="Basic and acidic residues" evidence="2">
    <location>
        <begin position="553"/>
        <end position="569"/>
    </location>
</feature>
<accession>A0AAV2G9K2</accession>
<name>A0AAV2G9K2_9ROSI</name>
<feature type="transmembrane region" description="Helical" evidence="3">
    <location>
        <begin position="59"/>
        <end position="79"/>
    </location>
</feature>
<dbReference type="Pfam" id="PF14111">
    <property type="entry name" value="DUF4283"/>
    <property type="match status" value="1"/>
</dbReference>
<keyword evidence="1" id="KW-0862">Zinc</keyword>
<evidence type="ECO:0000256" key="1">
    <source>
        <dbReference type="PROSITE-ProRule" id="PRU00047"/>
    </source>
</evidence>
<dbReference type="Proteomes" id="UP001497516">
    <property type="component" value="Chromosome 8"/>
</dbReference>
<dbReference type="InterPro" id="IPR001878">
    <property type="entry name" value="Znf_CCHC"/>
</dbReference>
<evidence type="ECO:0000256" key="3">
    <source>
        <dbReference type="SAM" id="Phobius"/>
    </source>
</evidence>
<keyword evidence="3" id="KW-0472">Membrane</keyword>
<feature type="region of interest" description="Disordered" evidence="2">
    <location>
        <begin position="444"/>
        <end position="511"/>
    </location>
</feature>
<dbReference type="InterPro" id="IPR036875">
    <property type="entry name" value="Znf_CCHC_sf"/>
</dbReference>
<dbReference type="InterPro" id="IPR025836">
    <property type="entry name" value="Zn_knuckle_CX2CX4HX4C"/>
</dbReference>
<reference evidence="5 6" key="1">
    <citation type="submission" date="2024-04" db="EMBL/GenBank/DDBJ databases">
        <authorList>
            <person name="Fracassetti M."/>
        </authorList>
    </citation>
    <scope>NUCLEOTIDE SEQUENCE [LARGE SCALE GENOMIC DNA]</scope>
</reference>
<gene>
    <name evidence="5" type="ORF">LTRI10_LOCUS46159</name>
</gene>
<dbReference type="PANTHER" id="PTHR31286:SF167">
    <property type="entry name" value="OS09G0268800 PROTEIN"/>
    <property type="match status" value="1"/>
</dbReference>
<keyword evidence="1" id="KW-0479">Metal-binding</keyword>
<dbReference type="PROSITE" id="PS50158">
    <property type="entry name" value="ZF_CCHC"/>
    <property type="match status" value="1"/>
</dbReference>
<evidence type="ECO:0000313" key="5">
    <source>
        <dbReference type="EMBL" id="CAL1406433.1"/>
    </source>
</evidence>
<dbReference type="EMBL" id="OZ034821">
    <property type="protein sequence ID" value="CAL1406433.1"/>
    <property type="molecule type" value="Genomic_DNA"/>
</dbReference>
<organism evidence="5 6">
    <name type="scientific">Linum trigynum</name>
    <dbReference type="NCBI Taxonomy" id="586398"/>
    <lineage>
        <taxon>Eukaryota</taxon>
        <taxon>Viridiplantae</taxon>
        <taxon>Streptophyta</taxon>
        <taxon>Embryophyta</taxon>
        <taxon>Tracheophyta</taxon>
        <taxon>Spermatophyta</taxon>
        <taxon>Magnoliopsida</taxon>
        <taxon>eudicotyledons</taxon>
        <taxon>Gunneridae</taxon>
        <taxon>Pentapetalae</taxon>
        <taxon>rosids</taxon>
        <taxon>fabids</taxon>
        <taxon>Malpighiales</taxon>
        <taxon>Linaceae</taxon>
        <taxon>Linum</taxon>
    </lineage>
</organism>
<keyword evidence="3" id="KW-0812">Transmembrane</keyword>